<evidence type="ECO:0000313" key="3">
    <source>
        <dbReference type="Proteomes" id="UP001501175"/>
    </source>
</evidence>
<feature type="domain" description="VOC" evidence="1">
    <location>
        <begin position="4"/>
        <end position="118"/>
    </location>
</feature>
<dbReference type="InterPro" id="IPR029068">
    <property type="entry name" value="Glyas_Bleomycin-R_OHBP_Dase"/>
</dbReference>
<dbReference type="Gene3D" id="3.10.180.10">
    <property type="entry name" value="2,3-Dihydroxybiphenyl 1,2-Dioxygenase, domain 1"/>
    <property type="match status" value="1"/>
</dbReference>
<sequence>MAMKIKSVYLETNDIAGTVAFYGGRLGLPIVDLMAKSVTFQVGWSQLHFRVNTQTQPFYHLAFLIPSNQMQEAFAWLSKRTGVLPFTDGRKIAHFENWNAHAFYFLDNHGTILEFIARHELNNVSYKSFNSSSILSINEVGVPVDSVSEAGEFLLANYAIPYFAEGPRMPDFVVMGESEGLLIVPRAGRGWWPTMRPAEKHPIRIQLEHHGKPIELRFHEEIQVKRPLAVAW</sequence>
<comment type="caution">
    <text evidence="2">The sequence shown here is derived from an EMBL/GenBank/DDBJ whole genome shotgun (WGS) entry which is preliminary data.</text>
</comment>
<dbReference type="InterPro" id="IPR037523">
    <property type="entry name" value="VOC_core"/>
</dbReference>
<proteinExistence type="predicted"/>
<evidence type="ECO:0000259" key="1">
    <source>
        <dbReference type="PROSITE" id="PS51819"/>
    </source>
</evidence>
<dbReference type="PROSITE" id="PS51819">
    <property type="entry name" value="VOC"/>
    <property type="match status" value="1"/>
</dbReference>
<protein>
    <recommendedName>
        <fullName evidence="1">VOC domain-containing protein</fullName>
    </recommendedName>
</protein>
<gene>
    <name evidence="2" type="ORF">GCM10023189_07640</name>
</gene>
<dbReference type="Proteomes" id="UP001501175">
    <property type="component" value="Unassembled WGS sequence"/>
</dbReference>
<keyword evidence="3" id="KW-1185">Reference proteome</keyword>
<reference evidence="3" key="1">
    <citation type="journal article" date="2019" name="Int. J. Syst. Evol. Microbiol.">
        <title>The Global Catalogue of Microorganisms (GCM) 10K type strain sequencing project: providing services to taxonomists for standard genome sequencing and annotation.</title>
        <authorList>
            <consortium name="The Broad Institute Genomics Platform"/>
            <consortium name="The Broad Institute Genome Sequencing Center for Infectious Disease"/>
            <person name="Wu L."/>
            <person name="Ma J."/>
        </authorList>
    </citation>
    <scope>NUCLEOTIDE SEQUENCE [LARGE SCALE GENOMIC DNA]</scope>
    <source>
        <strain evidence="3">JCM 17927</strain>
    </source>
</reference>
<organism evidence="2 3">
    <name type="scientific">Nibrella saemangeumensis</name>
    <dbReference type="NCBI Taxonomy" id="1084526"/>
    <lineage>
        <taxon>Bacteria</taxon>
        <taxon>Pseudomonadati</taxon>
        <taxon>Bacteroidota</taxon>
        <taxon>Cytophagia</taxon>
        <taxon>Cytophagales</taxon>
        <taxon>Spirosomataceae</taxon>
        <taxon>Nibrella</taxon>
    </lineage>
</organism>
<accession>A0ABP8MGB9</accession>
<evidence type="ECO:0000313" key="2">
    <source>
        <dbReference type="EMBL" id="GAA4448955.1"/>
    </source>
</evidence>
<dbReference type="EMBL" id="BAABHD010000005">
    <property type="protein sequence ID" value="GAA4448955.1"/>
    <property type="molecule type" value="Genomic_DNA"/>
</dbReference>
<name>A0ABP8MGB9_9BACT</name>
<dbReference type="SUPFAM" id="SSF54593">
    <property type="entry name" value="Glyoxalase/Bleomycin resistance protein/Dihydroxybiphenyl dioxygenase"/>
    <property type="match status" value="1"/>
</dbReference>